<dbReference type="PROSITE" id="PS00211">
    <property type="entry name" value="ABC_TRANSPORTER_1"/>
    <property type="match status" value="1"/>
</dbReference>
<gene>
    <name evidence="7" type="ORF">CSW64_10025</name>
</gene>
<keyword evidence="2" id="KW-0547">Nucleotide-binding</keyword>
<dbReference type="CDD" id="cd03214">
    <property type="entry name" value="ABC_Iron-Siderophores_B12_Hemin"/>
    <property type="match status" value="1"/>
</dbReference>
<keyword evidence="1" id="KW-0813">Transport</keyword>
<dbReference type="PROSITE" id="PS50893">
    <property type="entry name" value="ABC_TRANSPORTER_2"/>
    <property type="match status" value="1"/>
</dbReference>
<dbReference type="RefSeq" id="WP_099621977.1">
    <property type="nucleotide sequence ID" value="NZ_CP024201.1"/>
</dbReference>
<evidence type="ECO:0000313" key="8">
    <source>
        <dbReference type="Proteomes" id="UP000228945"/>
    </source>
</evidence>
<dbReference type="EMBL" id="CP024201">
    <property type="protein sequence ID" value="ATQ42723.1"/>
    <property type="molecule type" value="Genomic_DNA"/>
</dbReference>
<dbReference type="InterPro" id="IPR017871">
    <property type="entry name" value="ABC_transporter-like_CS"/>
</dbReference>
<feature type="domain" description="ABC transporter" evidence="6">
    <location>
        <begin position="11"/>
        <end position="240"/>
    </location>
</feature>
<keyword evidence="3 7" id="KW-0067">ATP-binding</keyword>
<dbReference type="InterPro" id="IPR003439">
    <property type="entry name" value="ABC_transporter-like_ATP-bd"/>
</dbReference>
<dbReference type="GO" id="GO:0005524">
    <property type="term" value="F:ATP binding"/>
    <property type="evidence" value="ECO:0007669"/>
    <property type="project" value="UniProtKB-KW"/>
</dbReference>
<dbReference type="SUPFAM" id="SSF52540">
    <property type="entry name" value="P-loop containing nucleoside triphosphate hydrolases"/>
    <property type="match status" value="1"/>
</dbReference>
<protein>
    <submittedName>
        <fullName evidence="7">Iron ABC transporter ATP-binding protein</fullName>
    </submittedName>
</protein>
<evidence type="ECO:0000313" key="7">
    <source>
        <dbReference type="EMBL" id="ATQ42723.1"/>
    </source>
</evidence>
<dbReference type="Gene3D" id="3.40.50.300">
    <property type="entry name" value="P-loop containing nucleotide triphosphate hydrolases"/>
    <property type="match status" value="1"/>
</dbReference>
<keyword evidence="4" id="KW-1278">Translocase</keyword>
<dbReference type="InterPro" id="IPR027417">
    <property type="entry name" value="P-loop_NTPase"/>
</dbReference>
<evidence type="ECO:0000256" key="3">
    <source>
        <dbReference type="ARBA" id="ARBA00022840"/>
    </source>
</evidence>
<accession>A0A2D2AXM2</accession>
<dbReference type="Proteomes" id="UP000228945">
    <property type="component" value="Chromosome"/>
</dbReference>
<organism evidence="7 8">
    <name type="scientific">Caulobacter mirabilis</name>
    <dbReference type="NCBI Taxonomy" id="69666"/>
    <lineage>
        <taxon>Bacteria</taxon>
        <taxon>Pseudomonadati</taxon>
        <taxon>Pseudomonadota</taxon>
        <taxon>Alphaproteobacteria</taxon>
        <taxon>Caulobacterales</taxon>
        <taxon>Caulobacteraceae</taxon>
        <taxon>Caulobacter</taxon>
    </lineage>
</organism>
<dbReference type="OrthoDB" id="9806149at2"/>
<dbReference type="Pfam" id="PF00005">
    <property type="entry name" value="ABC_tran"/>
    <property type="match status" value="1"/>
</dbReference>
<proteinExistence type="predicted"/>
<dbReference type="SMART" id="SM00382">
    <property type="entry name" value="AAA"/>
    <property type="match status" value="1"/>
</dbReference>
<name>A0A2D2AXM2_9CAUL</name>
<evidence type="ECO:0000256" key="4">
    <source>
        <dbReference type="ARBA" id="ARBA00022967"/>
    </source>
</evidence>
<keyword evidence="8" id="KW-1185">Reference proteome</keyword>
<evidence type="ECO:0000259" key="6">
    <source>
        <dbReference type="PROSITE" id="PS50893"/>
    </source>
</evidence>
<evidence type="ECO:0000256" key="1">
    <source>
        <dbReference type="ARBA" id="ARBA00022448"/>
    </source>
</evidence>
<dbReference type="GO" id="GO:0016887">
    <property type="term" value="F:ATP hydrolysis activity"/>
    <property type="evidence" value="ECO:0007669"/>
    <property type="project" value="InterPro"/>
</dbReference>
<reference evidence="7 8" key="1">
    <citation type="submission" date="2017-10" db="EMBL/GenBank/DDBJ databases">
        <title>Genome sequence of Caulobacter mirabilis FWC38.</title>
        <authorList>
            <person name="Fiebig A."/>
            <person name="Crosson S."/>
        </authorList>
    </citation>
    <scope>NUCLEOTIDE SEQUENCE [LARGE SCALE GENOMIC DNA]</scope>
    <source>
        <strain evidence="7 8">FWC 38</strain>
    </source>
</reference>
<dbReference type="AlphaFoldDB" id="A0A2D2AXM2"/>
<evidence type="ECO:0000256" key="5">
    <source>
        <dbReference type="ARBA" id="ARBA00037066"/>
    </source>
</evidence>
<evidence type="ECO:0000256" key="2">
    <source>
        <dbReference type="ARBA" id="ARBA00022741"/>
    </source>
</evidence>
<dbReference type="PANTHER" id="PTHR42794">
    <property type="entry name" value="HEMIN IMPORT ATP-BINDING PROTEIN HMUV"/>
    <property type="match status" value="1"/>
</dbReference>
<comment type="function">
    <text evidence="5">Part of the ABC transporter complex HmuTUV involved in hemin import. Responsible for energy coupling to the transport system.</text>
</comment>
<dbReference type="PANTHER" id="PTHR42794:SF1">
    <property type="entry name" value="HEMIN IMPORT ATP-BINDING PROTEIN HMUV"/>
    <property type="match status" value="1"/>
</dbReference>
<dbReference type="KEGG" id="cmb:CSW64_10025"/>
<sequence length="258" mass="26427">MNGAALKGAAWEIEGLVVRQGGHRALDGAGLVVRPGEVLGVLGPNGSGKTTLLRAGLGLLRAEAGAARLSGRPVAALSEPERARLAGYLPQERRVGWNLAALEIAALGAPDLPVARARAIAAEALGRVGLAGFERRGVLDMSGGERARVLLARLLATRAPLLIADEPAAGLDPDAQFLTLDLLRQEAARGAAVVVTLHDLTLAARGCDRLLILKGGRVAAEGPPAEALSPAVLRQAFGLDGELIQTPAGPVVAARRLA</sequence>
<dbReference type="InterPro" id="IPR003593">
    <property type="entry name" value="AAA+_ATPase"/>
</dbReference>